<evidence type="ECO:0000256" key="7">
    <source>
        <dbReference type="ARBA" id="ARBA00022840"/>
    </source>
</evidence>
<evidence type="ECO:0000256" key="5">
    <source>
        <dbReference type="ARBA" id="ARBA00022741"/>
    </source>
</evidence>
<evidence type="ECO:0000256" key="11">
    <source>
        <dbReference type="SAM" id="Coils"/>
    </source>
</evidence>
<comment type="caution">
    <text evidence="16">The sequence shown here is derived from an EMBL/GenBank/DDBJ whole genome shotgun (WGS) entry which is preliminary data.</text>
</comment>
<dbReference type="SMART" id="SM00388">
    <property type="entry name" value="HisKA"/>
    <property type="match status" value="1"/>
</dbReference>
<dbReference type="Pfam" id="PF02518">
    <property type="entry name" value="HATPase_c"/>
    <property type="match status" value="1"/>
</dbReference>
<keyword evidence="3" id="KW-0597">Phosphoprotein</keyword>
<evidence type="ECO:0000313" key="18">
    <source>
        <dbReference type="Proteomes" id="UP000322918"/>
    </source>
</evidence>
<dbReference type="Proteomes" id="UP000322918">
    <property type="component" value="Unassembled WGS sequence"/>
</dbReference>
<dbReference type="OrthoDB" id="9808408at2"/>
<comment type="function">
    <text evidence="9">Putative oxygen sensor; modulates the activity of FixJ, a transcriptional activator of nitrogen fixation fixK gene. FixL probably acts as a kinase that phosphorylates FixJ.</text>
</comment>
<dbReference type="InterPro" id="IPR000700">
    <property type="entry name" value="PAS-assoc_C"/>
</dbReference>
<keyword evidence="4" id="KW-0808">Transferase</keyword>
<name>A0A4V1KHK1_9SPHI</name>
<dbReference type="InterPro" id="IPR003661">
    <property type="entry name" value="HisK_dim/P_dom"/>
</dbReference>
<dbReference type="PROSITE" id="PS50109">
    <property type="entry name" value="HIS_KIN"/>
    <property type="match status" value="1"/>
</dbReference>
<dbReference type="InterPro" id="IPR004358">
    <property type="entry name" value="Sig_transdc_His_kin-like_C"/>
</dbReference>
<evidence type="ECO:0000259" key="14">
    <source>
        <dbReference type="PROSITE" id="PS50113"/>
    </source>
</evidence>
<dbReference type="InterPro" id="IPR000014">
    <property type="entry name" value="PAS"/>
</dbReference>
<dbReference type="GO" id="GO:0006355">
    <property type="term" value="P:regulation of DNA-templated transcription"/>
    <property type="evidence" value="ECO:0007669"/>
    <property type="project" value="InterPro"/>
</dbReference>
<dbReference type="Pfam" id="PF00989">
    <property type="entry name" value="PAS"/>
    <property type="match status" value="1"/>
</dbReference>
<comment type="catalytic activity">
    <reaction evidence="1">
        <text>ATP + protein L-histidine = ADP + protein N-phospho-L-histidine.</text>
        <dbReference type="EC" id="2.7.13.3"/>
    </reaction>
</comment>
<gene>
    <name evidence="16" type="ORF">EKH83_19160</name>
    <name evidence="15" type="ORF">F1649_00085</name>
</gene>
<dbReference type="AlphaFoldDB" id="A0A4V1KHK1"/>
<protein>
    <recommendedName>
        <fullName evidence="10">Sensor protein FixL</fullName>
        <ecNumber evidence="2">2.7.13.3</ecNumber>
    </recommendedName>
</protein>
<dbReference type="Gene3D" id="3.30.565.10">
    <property type="entry name" value="Histidine kinase-like ATPase, C-terminal domain"/>
    <property type="match status" value="1"/>
</dbReference>
<keyword evidence="18" id="KW-1185">Reference proteome</keyword>
<dbReference type="SUPFAM" id="SSF47384">
    <property type="entry name" value="Homodimeric domain of signal transducing histidine kinase"/>
    <property type="match status" value="1"/>
</dbReference>
<dbReference type="RefSeq" id="WP_128771075.1">
    <property type="nucleotide sequence ID" value="NZ_RXOC01000017.1"/>
</dbReference>
<feature type="coiled-coil region" evidence="11">
    <location>
        <begin position="118"/>
        <end position="173"/>
    </location>
</feature>
<dbReference type="PANTHER" id="PTHR43711:SF26">
    <property type="entry name" value="SENSOR HISTIDINE KINASE RCSC"/>
    <property type="match status" value="1"/>
</dbReference>
<dbReference type="SMART" id="SM00091">
    <property type="entry name" value="PAS"/>
    <property type="match status" value="1"/>
</dbReference>
<dbReference type="SUPFAM" id="SSF55785">
    <property type="entry name" value="PYP-like sensor domain (PAS domain)"/>
    <property type="match status" value="1"/>
</dbReference>
<evidence type="ECO:0000256" key="4">
    <source>
        <dbReference type="ARBA" id="ARBA00022679"/>
    </source>
</evidence>
<keyword evidence="7" id="KW-0067">ATP-binding</keyword>
<evidence type="ECO:0000256" key="6">
    <source>
        <dbReference type="ARBA" id="ARBA00022777"/>
    </source>
</evidence>
<keyword evidence="8" id="KW-0902">Two-component regulatory system</keyword>
<keyword evidence="5" id="KW-0547">Nucleotide-binding</keyword>
<feature type="domain" description="Histidine kinase" evidence="12">
    <location>
        <begin position="180"/>
        <end position="396"/>
    </location>
</feature>
<evidence type="ECO:0000313" key="17">
    <source>
        <dbReference type="Proteomes" id="UP000290848"/>
    </source>
</evidence>
<dbReference type="PROSITE" id="PS50112">
    <property type="entry name" value="PAS"/>
    <property type="match status" value="1"/>
</dbReference>
<evidence type="ECO:0000313" key="16">
    <source>
        <dbReference type="EMBL" id="RXF67472.1"/>
    </source>
</evidence>
<keyword evidence="11" id="KW-0175">Coiled coil</keyword>
<dbReference type="InterPro" id="IPR013767">
    <property type="entry name" value="PAS_fold"/>
</dbReference>
<dbReference type="InterPro" id="IPR003594">
    <property type="entry name" value="HATPase_dom"/>
</dbReference>
<dbReference type="CDD" id="cd00082">
    <property type="entry name" value="HisKA"/>
    <property type="match status" value="1"/>
</dbReference>
<sequence length="404" mass="45740">MNDAALLKAIIENAIDGIITISNRGLIESINPSACNLFGFSPEEVIGKNISMLMPSPDRERHDGYLERYQRTGERRIIGIGREVSGLRKDGTQFPFRLAVSEVILSDRVIYAGFINDLTREKEAEERIRNHAAQLEELVEERTLSLRKTVRALQEAKEEVSLSLEKEKELNQLKSRFVSMASHEFRTPLSSVQLSASLIEKYAVQEDHRNISKHVNKIKNAVGNLTTILNDFLSLERLEAGRVEPTFSNFDLVKLSEEITEEMQLITKQNQNIIYEHTGLTSMVRLDQNLLKNCIINLIANAIKYSGENTFIEFNTEVTSEKYIITVKDNGIGIPAADQKHLFQPFFRAHNTGNIPGTGLGLNIVRRYAGLMHGEVDFESTINKGTKFTISFLIDDEKTNYSYN</sequence>
<dbReference type="EMBL" id="VWNE01000001">
    <property type="protein sequence ID" value="KAA8486653.1"/>
    <property type="molecule type" value="Genomic_DNA"/>
</dbReference>
<reference evidence="16 17" key="1">
    <citation type="submission" date="2018-12" db="EMBL/GenBank/DDBJ databases">
        <title>The Draft Genome Sequence of the Soil Bacterium Pedobacter tournemirensis R1.</title>
        <authorList>
            <person name="He J."/>
        </authorList>
    </citation>
    <scope>NUCLEOTIDE SEQUENCE [LARGE SCALE GENOMIC DNA]</scope>
    <source>
        <strain evidence="16 17">R1</strain>
    </source>
</reference>
<dbReference type="GO" id="GO:0000155">
    <property type="term" value="F:phosphorelay sensor kinase activity"/>
    <property type="evidence" value="ECO:0007669"/>
    <property type="project" value="InterPro"/>
</dbReference>
<proteinExistence type="predicted"/>
<evidence type="ECO:0000256" key="3">
    <source>
        <dbReference type="ARBA" id="ARBA00022553"/>
    </source>
</evidence>
<dbReference type="Pfam" id="PF00512">
    <property type="entry name" value="HisKA"/>
    <property type="match status" value="1"/>
</dbReference>
<dbReference type="InterPro" id="IPR050736">
    <property type="entry name" value="Sensor_HK_Regulatory"/>
</dbReference>
<evidence type="ECO:0000256" key="1">
    <source>
        <dbReference type="ARBA" id="ARBA00000085"/>
    </source>
</evidence>
<dbReference type="CDD" id="cd00075">
    <property type="entry name" value="HATPase"/>
    <property type="match status" value="1"/>
</dbReference>
<feature type="domain" description="PAS" evidence="13">
    <location>
        <begin position="3"/>
        <end position="73"/>
    </location>
</feature>
<dbReference type="Proteomes" id="UP000290848">
    <property type="component" value="Unassembled WGS sequence"/>
</dbReference>
<dbReference type="InterPro" id="IPR005467">
    <property type="entry name" value="His_kinase_dom"/>
</dbReference>
<evidence type="ECO:0000313" key="15">
    <source>
        <dbReference type="EMBL" id="KAA8486653.1"/>
    </source>
</evidence>
<evidence type="ECO:0000256" key="10">
    <source>
        <dbReference type="ARBA" id="ARBA00070616"/>
    </source>
</evidence>
<reference evidence="15 18" key="2">
    <citation type="submission" date="2019-09" db="EMBL/GenBank/DDBJ databases">
        <title>Pararcticibacter amylolyticus gen. nov., sp. nov., isolated from a rottenly hemp rope, and reclassification of Pedobacter tournemirensis as Pararcticibacter tournemirensis comb. nov.</title>
        <authorList>
            <person name="Cai Y."/>
        </authorList>
    </citation>
    <scope>NUCLEOTIDE SEQUENCE [LARGE SCALE GENOMIC DNA]</scope>
    <source>
        <strain evidence="15 18">TF5-37.2-LB10</strain>
    </source>
</reference>
<organism evidence="16 17">
    <name type="scientific">Arcticibacter tournemirensis</name>
    <dbReference type="NCBI Taxonomy" id="699437"/>
    <lineage>
        <taxon>Bacteria</taxon>
        <taxon>Pseudomonadati</taxon>
        <taxon>Bacteroidota</taxon>
        <taxon>Sphingobacteriia</taxon>
        <taxon>Sphingobacteriales</taxon>
        <taxon>Sphingobacteriaceae</taxon>
        <taxon>Arcticibacter</taxon>
    </lineage>
</organism>
<dbReference type="NCBIfam" id="TIGR00229">
    <property type="entry name" value="sensory_box"/>
    <property type="match status" value="1"/>
</dbReference>
<evidence type="ECO:0000259" key="13">
    <source>
        <dbReference type="PROSITE" id="PS50112"/>
    </source>
</evidence>
<dbReference type="Gene3D" id="3.30.450.20">
    <property type="entry name" value="PAS domain"/>
    <property type="match status" value="1"/>
</dbReference>
<dbReference type="PRINTS" id="PR00344">
    <property type="entry name" value="BCTRLSENSOR"/>
</dbReference>
<evidence type="ECO:0000256" key="2">
    <source>
        <dbReference type="ARBA" id="ARBA00012438"/>
    </source>
</evidence>
<dbReference type="PANTHER" id="PTHR43711">
    <property type="entry name" value="TWO-COMPONENT HISTIDINE KINASE"/>
    <property type="match status" value="1"/>
</dbReference>
<dbReference type="SUPFAM" id="SSF55874">
    <property type="entry name" value="ATPase domain of HSP90 chaperone/DNA topoisomerase II/histidine kinase"/>
    <property type="match status" value="1"/>
</dbReference>
<dbReference type="EC" id="2.7.13.3" evidence="2"/>
<dbReference type="FunFam" id="3.30.450.20:FF:000060">
    <property type="entry name" value="Sensor protein FixL"/>
    <property type="match status" value="1"/>
</dbReference>
<keyword evidence="6" id="KW-0418">Kinase</keyword>
<evidence type="ECO:0000256" key="9">
    <source>
        <dbReference type="ARBA" id="ARBA00059827"/>
    </source>
</evidence>
<dbReference type="InterPro" id="IPR036890">
    <property type="entry name" value="HATPase_C_sf"/>
</dbReference>
<dbReference type="CDD" id="cd00130">
    <property type="entry name" value="PAS"/>
    <property type="match status" value="1"/>
</dbReference>
<dbReference type="EMBL" id="RXOC01000017">
    <property type="protein sequence ID" value="RXF67472.1"/>
    <property type="molecule type" value="Genomic_DNA"/>
</dbReference>
<accession>A0A4V1KHK1</accession>
<dbReference type="Gene3D" id="1.10.287.130">
    <property type="match status" value="1"/>
</dbReference>
<feature type="domain" description="PAC" evidence="14">
    <location>
        <begin position="80"/>
        <end position="130"/>
    </location>
</feature>
<dbReference type="InterPro" id="IPR036097">
    <property type="entry name" value="HisK_dim/P_sf"/>
</dbReference>
<evidence type="ECO:0000256" key="8">
    <source>
        <dbReference type="ARBA" id="ARBA00023012"/>
    </source>
</evidence>
<dbReference type="PROSITE" id="PS50113">
    <property type="entry name" value="PAC"/>
    <property type="match status" value="1"/>
</dbReference>
<dbReference type="InterPro" id="IPR035965">
    <property type="entry name" value="PAS-like_dom_sf"/>
</dbReference>
<dbReference type="SMART" id="SM00387">
    <property type="entry name" value="HATPase_c"/>
    <property type="match status" value="1"/>
</dbReference>
<dbReference type="GO" id="GO:0005524">
    <property type="term" value="F:ATP binding"/>
    <property type="evidence" value="ECO:0007669"/>
    <property type="project" value="UniProtKB-KW"/>
</dbReference>
<evidence type="ECO:0000259" key="12">
    <source>
        <dbReference type="PROSITE" id="PS50109"/>
    </source>
</evidence>